<gene>
    <name evidence="3" type="ORF">IPOD504_LOCUS8414</name>
</gene>
<proteinExistence type="predicted"/>
<feature type="non-terminal residue" evidence="3">
    <location>
        <position position="1"/>
    </location>
</feature>
<feature type="signal peptide" evidence="2">
    <location>
        <begin position="1"/>
        <end position="16"/>
    </location>
</feature>
<reference evidence="3" key="1">
    <citation type="submission" date="2022-03" db="EMBL/GenBank/DDBJ databases">
        <authorList>
            <person name="Martin H S."/>
        </authorList>
    </citation>
    <scope>NUCLEOTIDE SEQUENCE</scope>
</reference>
<keyword evidence="4" id="KW-1185">Reference proteome</keyword>
<feature type="compositionally biased region" description="Low complexity" evidence="1">
    <location>
        <begin position="66"/>
        <end position="75"/>
    </location>
</feature>
<evidence type="ECO:0000313" key="4">
    <source>
        <dbReference type="Proteomes" id="UP000837857"/>
    </source>
</evidence>
<accession>A0ABN8ICA9</accession>
<name>A0ABN8ICA9_9NEOP</name>
<feature type="chain" id="PRO_5046967478" evidence="2">
    <location>
        <begin position="17"/>
        <end position="174"/>
    </location>
</feature>
<dbReference type="EMBL" id="OW152833">
    <property type="protein sequence ID" value="CAH2053942.1"/>
    <property type="molecule type" value="Genomic_DNA"/>
</dbReference>
<evidence type="ECO:0000256" key="2">
    <source>
        <dbReference type="SAM" id="SignalP"/>
    </source>
</evidence>
<sequence>MAKLLIALAAFGLSQCQRMEGVTPYELEHLDDLKIAAGFGDAQHRGPNWYSMSSEESETSPEHFSSESTSSASTESRSRSETESASSIESSEEKRATRVYRTCTPCAHDMLKKHTNLGIKWICGAYQRARRTFKSECMMRFRNCQDGTMFVKVSDARCKNDTYHGRHWFYIYKV</sequence>
<keyword evidence="2" id="KW-0732">Signal</keyword>
<evidence type="ECO:0000313" key="3">
    <source>
        <dbReference type="EMBL" id="CAH2053942.1"/>
    </source>
</evidence>
<organism evidence="3 4">
    <name type="scientific">Iphiclides podalirius</name>
    <name type="common">scarce swallowtail</name>
    <dbReference type="NCBI Taxonomy" id="110791"/>
    <lineage>
        <taxon>Eukaryota</taxon>
        <taxon>Metazoa</taxon>
        <taxon>Ecdysozoa</taxon>
        <taxon>Arthropoda</taxon>
        <taxon>Hexapoda</taxon>
        <taxon>Insecta</taxon>
        <taxon>Pterygota</taxon>
        <taxon>Neoptera</taxon>
        <taxon>Endopterygota</taxon>
        <taxon>Lepidoptera</taxon>
        <taxon>Glossata</taxon>
        <taxon>Ditrysia</taxon>
        <taxon>Papilionoidea</taxon>
        <taxon>Papilionidae</taxon>
        <taxon>Papilioninae</taxon>
        <taxon>Iphiclides</taxon>
    </lineage>
</organism>
<feature type="region of interest" description="Disordered" evidence="1">
    <location>
        <begin position="47"/>
        <end position="93"/>
    </location>
</feature>
<dbReference type="Proteomes" id="UP000837857">
    <property type="component" value="Chromosome 21"/>
</dbReference>
<protein>
    <submittedName>
        <fullName evidence="3">Uncharacterized protein</fullName>
    </submittedName>
</protein>
<evidence type="ECO:0000256" key="1">
    <source>
        <dbReference type="SAM" id="MobiDB-lite"/>
    </source>
</evidence>